<sequence length="483" mass="54297">MSNQLKFTDSKGLKTWCDEFYKKVGAANRFTRSYSLCTEIPGEKKWEPSGDSKANNAVIAKMVHDRLKVCAPIKECAWTACEHISLASLKWFETNKKRPILAWSEKYDDLKTRMPTYDEVKAYQAAALKWREDIKYGQIPLTRAITDHVVTEYKVNGEIVMDLNQMLRDMIDRRKRALGIEGDVERKPATHIKEFADWLERKNWCLPCPWDEWAKVNKSGHSLAVTACAGMIQRKMTNMTDLVLALNDLGNDAEAAASNGEYVKEKCEEVAAFFKGLPKEVEKFMQGTGPGQTGPFVQQGSALDTAFSSYFWAWKSGVTGNSFPGLSNMLFELGKSPTGRSKLEKKLKQSPFRWAHNLVDLFASVSRDSESIHLHPGVLTPGRLCTEMVCSFGAFPVTDPARIVEGSSSPRFVLNLKTDESNPAATSICNMFREYRTAFSDWQGEEVVPTEHLLHQTFLNKHGPFINVSQVKGKALDVLIVGE</sequence>
<keyword evidence="8" id="KW-0694">RNA-binding</keyword>
<organism evidence="14 15">
    <name type="scientific">Tamdy virus</name>
    <dbReference type="NCBI Taxonomy" id="1453410"/>
    <lineage>
        <taxon>Viruses</taxon>
        <taxon>Riboviria</taxon>
        <taxon>Orthornavirae</taxon>
        <taxon>Negarnaviricota</taxon>
        <taxon>Polyploviricotina</taxon>
        <taxon>Bunyaviricetes</taxon>
        <taxon>Hareavirales</taxon>
        <taxon>Nairoviridae</taxon>
        <taxon>Orthonairovirus</taxon>
        <taxon>Orthonairovirus tomdiense</taxon>
    </lineage>
</organism>
<reference evidence="14 15" key="1">
    <citation type="journal article" date="2019" name="Emerg. Infect. Dis.">
        <title>Tamdy Virus in Ixodid Ticks Infesting Bactrian Camels, Xinjiang, China, 2018.</title>
        <authorList>
            <person name="Zhou H."/>
            <person name="Ma Z."/>
            <person name="Hu T."/>
            <person name="Bi Y."/>
            <person name="Mamuti A."/>
            <person name="Yu R."/>
            <person name="Carr M.J."/>
            <person name="Shi M."/>
            <person name="Li J."/>
            <person name="Sharshov K."/>
            <person name="Gao G.F."/>
            <person name="Shi W."/>
        </authorList>
    </citation>
    <scope>NUCLEOTIDE SEQUENCE [LARGE SCALE GENOMIC DNA]</scope>
    <source>
        <strain evidence="14 15">XJ01</strain>
    </source>
</reference>
<dbReference type="InterPro" id="IPR003486">
    <property type="entry name" value="Nairo_nucleocap"/>
</dbReference>
<dbReference type="GO" id="GO:1990904">
    <property type="term" value="C:ribonucleoprotein complex"/>
    <property type="evidence" value="ECO:0007669"/>
    <property type="project" value="UniProtKB-KW"/>
</dbReference>
<dbReference type="Proteomes" id="UP000594170">
    <property type="component" value="Genome"/>
</dbReference>
<dbReference type="EMBL" id="MK757582">
    <property type="protein sequence ID" value="QFU19354.1"/>
    <property type="molecule type" value="Viral_cRNA"/>
</dbReference>
<comment type="function">
    <text evidence="12">Binds dsRNA and ssRNA and probably participates in the packaging of viral genome. In the dsRNA binding mode, the nucleocapsid protein specifically binds to the vRNA panhandle secondary structure formed at the termini of viral genome. Does not discriminate between viral and nonviral RNAs through ssRNA binding mode. Displays dsDNA endonuclease activity that is sequence non-specific.</text>
</comment>
<evidence type="ECO:0000256" key="8">
    <source>
        <dbReference type="ARBA" id="ARBA00022884"/>
    </source>
</evidence>
<evidence type="ECO:0000256" key="6">
    <source>
        <dbReference type="ARBA" id="ARBA00022561"/>
    </source>
</evidence>
<evidence type="ECO:0000256" key="1">
    <source>
        <dbReference type="ARBA" id="ARBA00001936"/>
    </source>
</evidence>
<evidence type="ECO:0000256" key="2">
    <source>
        <dbReference type="ARBA" id="ARBA00004328"/>
    </source>
</evidence>
<keyword evidence="9 14" id="KW-0543">Viral nucleoprotein</keyword>
<evidence type="ECO:0000256" key="13">
    <source>
        <dbReference type="ARBA" id="ARBA00046354"/>
    </source>
</evidence>
<evidence type="ECO:0000256" key="4">
    <source>
        <dbReference type="ARBA" id="ARBA00014389"/>
    </source>
</evidence>
<evidence type="ECO:0000256" key="9">
    <source>
        <dbReference type="ARBA" id="ARBA00023086"/>
    </source>
</evidence>
<dbReference type="GO" id="GO:0019013">
    <property type="term" value="C:viral nucleocapsid"/>
    <property type="evidence" value="ECO:0007669"/>
    <property type="project" value="UniProtKB-KW"/>
</dbReference>
<dbReference type="GO" id="GO:0019029">
    <property type="term" value="C:helical viral capsid"/>
    <property type="evidence" value="ECO:0007669"/>
    <property type="project" value="UniProtKB-KW"/>
</dbReference>
<accession>A0A5P9K3Q2</accession>
<evidence type="ECO:0000256" key="12">
    <source>
        <dbReference type="ARBA" id="ARBA00046210"/>
    </source>
</evidence>
<evidence type="ECO:0000256" key="10">
    <source>
        <dbReference type="ARBA" id="ARBA00023274"/>
    </source>
</evidence>
<name>A0A5P9K3Q2_9VIRU</name>
<keyword evidence="7" id="KW-0946">Virion</keyword>
<dbReference type="Pfam" id="PF02477">
    <property type="entry name" value="Nairo_nucleo"/>
    <property type="match status" value="1"/>
</dbReference>
<comment type="cofactor">
    <cofactor evidence="1">
        <name>Mn(2+)</name>
        <dbReference type="ChEBI" id="CHEBI:29035"/>
    </cofactor>
</comment>
<comment type="subcellular location">
    <subcellularLocation>
        <location evidence="2">Virion</location>
    </subcellularLocation>
</comment>
<evidence type="ECO:0000256" key="7">
    <source>
        <dbReference type="ARBA" id="ARBA00022844"/>
    </source>
</evidence>
<keyword evidence="10" id="KW-0687">Ribonucleoprotein</keyword>
<evidence type="ECO:0000313" key="14">
    <source>
        <dbReference type="EMBL" id="QFU19354.1"/>
    </source>
</evidence>
<dbReference type="GO" id="GO:0003723">
    <property type="term" value="F:RNA binding"/>
    <property type="evidence" value="ECO:0007669"/>
    <property type="project" value="UniProtKB-KW"/>
</dbReference>
<comment type="subunit">
    <text evidence="13">Probable homooligomer; forms a double superhelical polymer. Monomer.</text>
</comment>
<protein>
    <recommendedName>
        <fullName evidence="4">Nucleoprotein</fullName>
    </recommendedName>
    <alternativeName>
        <fullName evidence="11">Nucleocapsid protein</fullName>
    </alternativeName>
</protein>
<evidence type="ECO:0000313" key="15">
    <source>
        <dbReference type="Proteomes" id="UP000594170"/>
    </source>
</evidence>
<keyword evidence="5" id="KW-1139">Helical capsid protein</keyword>
<keyword evidence="6" id="KW-0167">Capsid protein</keyword>
<comment type="similarity">
    <text evidence="3">Belongs to the nairovirus nucleocapsid protein family.</text>
</comment>
<evidence type="ECO:0000256" key="5">
    <source>
        <dbReference type="ARBA" id="ARBA00022497"/>
    </source>
</evidence>
<gene>
    <name evidence="14" type="primary">N</name>
</gene>
<proteinExistence type="inferred from homology"/>
<evidence type="ECO:0000256" key="3">
    <source>
        <dbReference type="ARBA" id="ARBA00009355"/>
    </source>
</evidence>
<evidence type="ECO:0000256" key="11">
    <source>
        <dbReference type="ARBA" id="ARBA00033344"/>
    </source>
</evidence>
<dbReference type="SMR" id="A0A5P9K3Q2"/>